<dbReference type="InterPro" id="IPR035926">
    <property type="entry name" value="NusB-like_sf"/>
</dbReference>
<dbReference type="InterPro" id="IPR029063">
    <property type="entry name" value="SAM-dependent_MTases_sf"/>
</dbReference>
<evidence type="ECO:0000256" key="3">
    <source>
        <dbReference type="ARBA" id="ARBA00022691"/>
    </source>
</evidence>
<feature type="region of interest" description="Disordered" evidence="6">
    <location>
        <begin position="488"/>
        <end position="512"/>
    </location>
</feature>
<evidence type="ECO:0000256" key="5">
    <source>
        <dbReference type="PROSITE-ProRule" id="PRU01023"/>
    </source>
</evidence>
<comment type="caution">
    <text evidence="8">The sequence shown here is derived from an EMBL/GenBank/DDBJ whole genome shotgun (WGS) entry which is preliminary data.</text>
</comment>
<accession>A0ABW3GBQ3</accession>
<dbReference type="Pfam" id="PF01029">
    <property type="entry name" value="NusB"/>
    <property type="match status" value="1"/>
</dbReference>
<dbReference type="InterPro" id="IPR023267">
    <property type="entry name" value="RCMT"/>
</dbReference>
<keyword evidence="1 5" id="KW-0489">Methyltransferase</keyword>
<evidence type="ECO:0000313" key="8">
    <source>
        <dbReference type="EMBL" id="MFD0927739.1"/>
    </source>
</evidence>
<dbReference type="Gene3D" id="1.10.940.10">
    <property type="entry name" value="NusB-like"/>
    <property type="match status" value="1"/>
</dbReference>
<dbReference type="PANTHER" id="PTHR22807">
    <property type="entry name" value="NOP2 YEAST -RELATED NOL1/NOP2/FMU SUN DOMAIN-CONTAINING"/>
    <property type="match status" value="1"/>
</dbReference>
<sequence>MGAGRPPRRGRGVRVTRPAHVRDKPVDAARAAARDVLRAVRERDSYANLVLPRLLRERHITGRDAAFATELAYGTCRTAGVLDQIIAAAAKRPVTEIDPTLLDVLRLGSYQLLRTRVGSHAAVSTSVDLVRSEAGQGPAGFCNAVLRKVSQRDEELWTEELAPSIAEDPVGHLAFRYAHPRWIADVFADALSTPTRRVGAGELQAALAADDARPEVHLVARPGLITADELAATTGGEVGRWSPYCVYLPGGDPGALDAVREHLAGVQDEGSQLVARALSMAPLDGADGGRWLDLCAGPGGKAALLASLADIDGAHVDAVEPAEHRAELVRQATAGLAVTVHVVDGRESGLDPGYDRILVDAPCTGLGSLRRRPEARWRRTPEDVAPLVTLQRELLTAAVGLLRPGGALVYSTCSPHPEETLGVVRAVAESTGAVLSDARGLVGVDAAGTDSVGVDTDPAHGTVQLWPHRHGTDAMFLALLTVPVPTDDAAGEDDRAGEADVTATVGTADIAP</sequence>
<dbReference type="Pfam" id="PF01189">
    <property type="entry name" value="Methyltr_RsmB-F"/>
    <property type="match status" value="1"/>
</dbReference>
<feature type="binding site" evidence="5">
    <location>
        <begin position="295"/>
        <end position="301"/>
    </location>
    <ligand>
        <name>S-adenosyl-L-methionine</name>
        <dbReference type="ChEBI" id="CHEBI:59789"/>
    </ligand>
</feature>
<dbReference type="SUPFAM" id="SSF53335">
    <property type="entry name" value="S-adenosyl-L-methionine-dependent methyltransferases"/>
    <property type="match status" value="1"/>
</dbReference>
<proteinExistence type="inferred from homology"/>
<evidence type="ECO:0000256" key="6">
    <source>
        <dbReference type="SAM" id="MobiDB-lite"/>
    </source>
</evidence>
<organism evidence="8 9">
    <name type="scientific">Williamsia deligens</name>
    <dbReference type="NCBI Taxonomy" id="321325"/>
    <lineage>
        <taxon>Bacteria</taxon>
        <taxon>Bacillati</taxon>
        <taxon>Actinomycetota</taxon>
        <taxon>Actinomycetes</taxon>
        <taxon>Mycobacteriales</taxon>
        <taxon>Nocardiaceae</taxon>
        <taxon>Williamsia</taxon>
    </lineage>
</organism>
<dbReference type="EC" id="2.1.1.-" evidence="8"/>
<reference evidence="9" key="1">
    <citation type="journal article" date="2019" name="Int. J. Syst. Evol. Microbiol.">
        <title>The Global Catalogue of Microorganisms (GCM) 10K type strain sequencing project: providing services to taxonomists for standard genome sequencing and annotation.</title>
        <authorList>
            <consortium name="The Broad Institute Genomics Platform"/>
            <consortium name="The Broad Institute Genome Sequencing Center for Infectious Disease"/>
            <person name="Wu L."/>
            <person name="Ma J."/>
        </authorList>
    </citation>
    <scope>NUCLEOTIDE SEQUENCE [LARGE SCALE GENOMIC DNA]</scope>
    <source>
        <strain evidence="9">CCUG 50873</strain>
    </source>
</reference>
<feature type="active site" description="Nucleophile" evidence="5">
    <location>
        <position position="413"/>
    </location>
</feature>
<dbReference type="EMBL" id="JBHTIL010000006">
    <property type="protein sequence ID" value="MFD0927739.1"/>
    <property type="molecule type" value="Genomic_DNA"/>
</dbReference>
<dbReference type="InterPro" id="IPR049560">
    <property type="entry name" value="MeTrfase_RsmB-F_NOP2_cat"/>
</dbReference>
<comment type="similarity">
    <text evidence="5">Belongs to the class I-like SAM-binding methyltransferase superfamily. RsmB/NOP family.</text>
</comment>
<gene>
    <name evidence="8" type="ORF">ACFQ04_18505</name>
</gene>
<evidence type="ECO:0000256" key="4">
    <source>
        <dbReference type="ARBA" id="ARBA00022884"/>
    </source>
</evidence>
<dbReference type="GO" id="GO:0032259">
    <property type="term" value="P:methylation"/>
    <property type="evidence" value="ECO:0007669"/>
    <property type="project" value="UniProtKB-KW"/>
</dbReference>
<keyword evidence="3 5" id="KW-0949">S-adenosyl-L-methionine</keyword>
<protein>
    <submittedName>
        <fullName evidence="8">RsmB/NOP family class I SAM-dependent RNA methyltransferase</fullName>
        <ecNumber evidence="8">2.1.1.-</ecNumber>
    </submittedName>
</protein>
<evidence type="ECO:0000313" key="9">
    <source>
        <dbReference type="Proteomes" id="UP001597068"/>
    </source>
</evidence>
<dbReference type="Proteomes" id="UP001597068">
    <property type="component" value="Unassembled WGS sequence"/>
</dbReference>
<feature type="binding site" evidence="5">
    <location>
        <position position="344"/>
    </location>
    <ligand>
        <name>S-adenosyl-L-methionine</name>
        <dbReference type="ChEBI" id="CHEBI:59789"/>
    </ligand>
</feature>
<dbReference type="GO" id="GO:0008168">
    <property type="term" value="F:methyltransferase activity"/>
    <property type="evidence" value="ECO:0007669"/>
    <property type="project" value="UniProtKB-KW"/>
</dbReference>
<dbReference type="CDD" id="cd02440">
    <property type="entry name" value="AdoMet_MTases"/>
    <property type="match status" value="1"/>
</dbReference>
<dbReference type="InterPro" id="IPR001678">
    <property type="entry name" value="MeTrfase_RsmB-F_NOP2_dom"/>
</dbReference>
<keyword evidence="9" id="KW-1185">Reference proteome</keyword>
<feature type="binding site" evidence="5">
    <location>
        <position position="320"/>
    </location>
    <ligand>
        <name>S-adenosyl-L-methionine</name>
        <dbReference type="ChEBI" id="CHEBI:59789"/>
    </ligand>
</feature>
<dbReference type="PANTHER" id="PTHR22807:SF53">
    <property type="entry name" value="RIBOSOMAL RNA SMALL SUBUNIT METHYLTRANSFERASE B-RELATED"/>
    <property type="match status" value="1"/>
</dbReference>
<dbReference type="Gene3D" id="3.40.50.150">
    <property type="entry name" value="Vaccinia Virus protein VP39"/>
    <property type="match status" value="1"/>
</dbReference>
<name>A0ABW3GBQ3_9NOCA</name>
<dbReference type="PROSITE" id="PS51686">
    <property type="entry name" value="SAM_MT_RSMB_NOP"/>
    <property type="match status" value="1"/>
</dbReference>
<dbReference type="RefSeq" id="WP_301283784.1">
    <property type="nucleotide sequence ID" value="NZ_BAAAMO010000001.1"/>
</dbReference>
<dbReference type="PRINTS" id="PR02008">
    <property type="entry name" value="RCMTFAMILY"/>
</dbReference>
<dbReference type="SUPFAM" id="SSF48013">
    <property type="entry name" value="NusB-like"/>
    <property type="match status" value="1"/>
</dbReference>
<feature type="binding site" evidence="5">
    <location>
        <position position="360"/>
    </location>
    <ligand>
        <name>S-adenosyl-L-methionine</name>
        <dbReference type="ChEBI" id="CHEBI:59789"/>
    </ligand>
</feature>
<feature type="domain" description="SAM-dependent MTase RsmB/NOP-type" evidence="7">
    <location>
        <begin position="192"/>
        <end position="483"/>
    </location>
</feature>
<keyword evidence="4 5" id="KW-0694">RNA-binding</keyword>
<dbReference type="InterPro" id="IPR006027">
    <property type="entry name" value="NusB_RsmB_TIM44"/>
</dbReference>
<evidence type="ECO:0000256" key="2">
    <source>
        <dbReference type="ARBA" id="ARBA00022679"/>
    </source>
</evidence>
<evidence type="ECO:0000259" key="7">
    <source>
        <dbReference type="PROSITE" id="PS51686"/>
    </source>
</evidence>
<keyword evidence="2 5" id="KW-0808">Transferase</keyword>
<evidence type="ECO:0000256" key="1">
    <source>
        <dbReference type="ARBA" id="ARBA00022603"/>
    </source>
</evidence>